<organism evidence="1 2">
    <name type="scientific">Tindallia californiensis</name>
    <dbReference type="NCBI Taxonomy" id="159292"/>
    <lineage>
        <taxon>Bacteria</taxon>
        <taxon>Bacillati</taxon>
        <taxon>Bacillota</taxon>
        <taxon>Clostridia</taxon>
        <taxon>Peptostreptococcales</taxon>
        <taxon>Tindalliaceae</taxon>
        <taxon>Tindallia</taxon>
    </lineage>
</organism>
<evidence type="ECO:0000313" key="1">
    <source>
        <dbReference type="EMBL" id="SDZ18711.1"/>
    </source>
</evidence>
<protein>
    <submittedName>
        <fullName evidence="1">Uncharacterized protein</fullName>
    </submittedName>
</protein>
<sequence>MILKSRGSFGKILLESLKIEKTYEINSRVVIEILSISEQEVFGNIGKLGEISKSNLRRFRNRENRNEKIRPEVFQQLLEDFTYFYINHDIGKTSILSNSSAPKLASHFRSLLIDEHCEINEFKLVPIKIDDISATLRNFKKLFSVSYTYAFSGYNDTPPKLKDIFSFSQGDLEKVSVHLDIVKDSASRELLLQLADNPELESEFSNLLLKGTLEDNPITQTVDLIEKSLTKRIAIELTDDMYENENLIKKALKDELFRIAYHDRNSI</sequence>
<dbReference type="AlphaFoldDB" id="A0A1H3R041"/>
<dbReference type="EMBL" id="FNPV01000011">
    <property type="protein sequence ID" value="SDZ18711.1"/>
    <property type="molecule type" value="Genomic_DNA"/>
</dbReference>
<evidence type="ECO:0000313" key="2">
    <source>
        <dbReference type="Proteomes" id="UP000199230"/>
    </source>
</evidence>
<keyword evidence="2" id="KW-1185">Reference proteome</keyword>
<dbReference type="Proteomes" id="UP000199230">
    <property type="component" value="Unassembled WGS sequence"/>
</dbReference>
<gene>
    <name evidence="1" type="ORF">SAMN05192546_11142</name>
</gene>
<dbReference type="RefSeq" id="WP_143033221.1">
    <property type="nucleotide sequence ID" value="NZ_FNPV01000011.1"/>
</dbReference>
<reference evidence="1 2" key="1">
    <citation type="submission" date="2016-10" db="EMBL/GenBank/DDBJ databases">
        <authorList>
            <person name="de Groot N.N."/>
        </authorList>
    </citation>
    <scope>NUCLEOTIDE SEQUENCE [LARGE SCALE GENOMIC DNA]</scope>
    <source>
        <strain evidence="1 2">APO</strain>
    </source>
</reference>
<accession>A0A1H3R041</accession>
<name>A0A1H3R041_9FIRM</name>
<proteinExistence type="predicted"/>